<sequence>MVAITRRSDKADIRQIVGRDRMSGRKSATVLHSPESPVNPKPRCLKAFSAFKQSGTLFAIRITAQACSYRLRKQQIPPVQEGSQFKCRGQWRIFATRDD</sequence>
<organism evidence="1 2">
    <name type="scientific">Pseudomonas cedrina</name>
    <dbReference type="NCBI Taxonomy" id="651740"/>
    <lineage>
        <taxon>Bacteria</taxon>
        <taxon>Pseudomonadati</taxon>
        <taxon>Pseudomonadota</taxon>
        <taxon>Gammaproteobacteria</taxon>
        <taxon>Pseudomonadales</taxon>
        <taxon>Pseudomonadaceae</taxon>
        <taxon>Pseudomonas</taxon>
    </lineage>
</organism>
<protein>
    <submittedName>
        <fullName evidence="1">Uncharacterized protein</fullName>
    </submittedName>
</protein>
<evidence type="ECO:0000313" key="1">
    <source>
        <dbReference type="EMBL" id="PRB98309.1"/>
    </source>
</evidence>
<comment type="caution">
    <text evidence="1">The sequence shown here is derived from an EMBL/GenBank/DDBJ whole genome shotgun (WGS) entry which is preliminary data.</text>
</comment>
<evidence type="ECO:0000313" key="2">
    <source>
        <dbReference type="Proteomes" id="UP000239458"/>
    </source>
</evidence>
<name>A0A2S9DI62_PSECE</name>
<dbReference type="EMBL" id="PCQE01000039">
    <property type="protein sequence ID" value="PRB98309.1"/>
    <property type="molecule type" value="Genomic_DNA"/>
</dbReference>
<accession>A0A2S9DI62</accession>
<proteinExistence type="predicted"/>
<gene>
    <name evidence="1" type="ORF">CQ006_20065</name>
</gene>
<dbReference type="AlphaFoldDB" id="A0A2S9DI62"/>
<dbReference type="Proteomes" id="UP000239458">
    <property type="component" value="Unassembled WGS sequence"/>
</dbReference>
<reference evidence="1 2" key="1">
    <citation type="submission" date="2017-09" db="EMBL/GenBank/DDBJ databases">
        <title>Genomic, metabolic, and phenotypic characteristics of bacterial isolates from the natural microbiome of the model nematode Caenorhabditis elegans.</title>
        <authorList>
            <person name="Zimmermann J."/>
            <person name="Obeng N."/>
            <person name="Yang W."/>
            <person name="Obeng O."/>
            <person name="Kissoyan K."/>
            <person name="Pees B."/>
            <person name="Dirksen P."/>
            <person name="Hoppner M."/>
            <person name="Franke A."/>
            <person name="Rosenstiel P."/>
            <person name="Leippe M."/>
            <person name="Dierking K."/>
            <person name="Kaleta C."/>
            <person name="Schulenburg H."/>
        </authorList>
    </citation>
    <scope>NUCLEOTIDE SEQUENCE [LARGE SCALE GENOMIC DNA]</scope>
    <source>
        <strain evidence="1 2">MYb184</strain>
    </source>
</reference>